<name>A0A0K2GAE8_NITMO</name>
<sequence length="59" mass="6810">MSEVTFTVGNTVMTYEMPKGVEHQHVDEFGDRYLMVMTYEMPKGVEHKFGDPKASPNER</sequence>
<dbReference type="PATRIC" id="fig|42253.5.peg.1481"/>
<gene>
    <name evidence="1" type="ORF">NITMOv2_1510</name>
</gene>
<evidence type="ECO:0000313" key="2">
    <source>
        <dbReference type="Proteomes" id="UP000069205"/>
    </source>
</evidence>
<evidence type="ECO:0000313" key="1">
    <source>
        <dbReference type="EMBL" id="ALA57936.1"/>
    </source>
</evidence>
<proteinExistence type="predicted"/>
<keyword evidence="2" id="KW-1185">Reference proteome</keyword>
<protein>
    <submittedName>
        <fullName evidence="1">Uncharacterized protein</fullName>
    </submittedName>
</protein>
<dbReference type="AlphaFoldDB" id="A0A0K2GAE8"/>
<dbReference type="KEGG" id="nmv:NITMOv2_1510"/>
<reference evidence="1 2" key="1">
    <citation type="journal article" date="2015" name="Proc. Natl. Acad. Sci. U.S.A.">
        <title>Expanded metabolic versatility of ubiquitous nitrite-oxidizing bacteria from the genus Nitrospira.</title>
        <authorList>
            <person name="Koch H."/>
            <person name="Lucker S."/>
            <person name="Albertsen M."/>
            <person name="Kitzinger K."/>
            <person name="Herbold C."/>
            <person name="Spieck E."/>
            <person name="Nielsen P.H."/>
            <person name="Wagner M."/>
            <person name="Daims H."/>
        </authorList>
    </citation>
    <scope>NUCLEOTIDE SEQUENCE [LARGE SCALE GENOMIC DNA]</scope>
    <source>
        <strain evidence="1 2">NSP M-1</strain>
    </source>
</reference>
<accession>A0A0K2GAE8</accession>
<dbReference type="Proteomes" id="UP000069205">
    <property type="component" value="Chromosome"/>
</dbReference>
<organism evidence="1 2">
    <name type="scientific">Nitrospira moscoviensis</name>
    <dbReference type="NCBI Taxonomy" id="42253"/>
    <lineage>
        <taxon>Bacteria</taxon>
        <taxon>Pseudomonadati</taxon>
        <taxon>Nitrospirota</taxon>
        <taxon>Nitrospiria</taxon>
        <taxon>Nitrospirales</taxon>
        <taxon>Nitrospiraceae</taxon>
        <taxon>Nitrospira</taxon>
    </lineage>
</organism>
<dbReference type="EMBL" id="CP011801">
    <property type="protein sequence ID" value="ALA57936.1"/>
    <property type="molecule type" value="Genomic_DNA"/>
</dbReference>